<name>A0A951PEP9_9CYAN</name>
<reference evidence="2" key="2">
    <citation type="journal article" date="2022" name="Microbiol. Resour. Announc.">
        <title>Metagenome Sequencing to Explore Phylogenomics of Terrestrial Cyanobacteria.</title>
        <authorList>
            <person name="Ward R.D."/>
            <person name="Stajich J.E."/>
            <person name="Johansen J.R."/>
            <person name="Huntemann M."/>
            <person name="Clum A."/>
            <person name="Foster B."/>
            <person name="Foster B."/>
            <person name="Roux S."/>
            <person name="Palaniappan K."/>
            <person name="Varghese N."/>
            <person name="Mukherjee S."/>
            <person name="Reddy T.B.K."/>
            <person name="Daum C."/>
            <person name="Copeland A."/>
            <person name="Chen I.A."/>
            <person name="Ivanova N.N."/>
            <person name="Kyrpides N.C."/>
            <person name="Shapiro N."/>
            <person name="Eloe-Fadrosh E.A."/>
            <person name="Pietrasiak N."/>
        </authorList>
    </citation>
    <scope>NUCLEOTIDE SEQUENCE</scope>
    <source>
        <strain evidence="2">GSE-TBD4-15B</strain>
    </source>
</reference>
<evidence type="ECO:0000313" key="2">
    <source>
        <dbReference type="EMBL" id="MBW4467830.1"/>
    </source>
</evidence>
<dbReference type="Proteomes" id="UP000707356">
    <property type="component" value="Unassembled WGS sequence"/>
</dbReference>
<dbReference type="InterPro" id="IPR007497">
    <property type="entry name" value="SIMPL/DUF541"/>
</dbReference>
<dbReference type="EMBL" id="JAHHHV010000081">
    <property type="protein sequence ID" value="MBW4467830.1"/>
    <property type="molecule type" value="Genomic_DNA"/>
</dbReference>
<protein>
    <submittedName>
        <fullName evidence="2">SIMPL domain-containing protein</fullName>
    </submittedName>
</protein>
<dbReference type="Gene3D" id="3.30.110.170">
    <property type="entry name" value="Protein of unknown function (DUF541), domain 1"/>
    <property type="match status" value="1"/>
</dbReference>
<evidence type="ECO:0000256" key="1">
    <source>
        <dbReference type="SAM" id="SignalP"/>
    </source>
</evidence>
<reference evidence="2" key="1">
    <citation type="submission" date="2021-05" db="EMBL/GenBank/DDBJ databases">
        <authorList>
            <person name="Pietrasiak N."/>
            <person name="Ward R."/>
            <person name="Stajich J.E."/>
            <person name="Kurbessoian T."/>
        </authorList>
    </citation>
    <scope>NUCLEOTIDE SEQUENCE</scope>
    <source>
        <strain evidence="2">GSE-TBD4-15B</strain>
    </source>
</reference>
<evidence type="ECO:0000313" key="3">
    <source>
        <dbReference type="Proteomes" id="UP000707356"/>
    </source>
</evidence>
<comment type="caution">
    <text evidence="2">The sequence shown here is derived from an EMBL/GenBank/DDBJ whole genome shotgun (WGS) entry which is preliminary data.</text>
</comment>
<sequence>MSQHRSFSAFLALMALSTSTTAIAGAIMVSTAPVSRAAEVDSLQVAQAAQPSSSDSSRTLYVTGTGQTSIPADQAVLILSFYPNSYYSGIDSSDPNATPAQPQVTSSDISAAISAANSAGVSDATAYPNYGSPGTMQVRLVINQPTQSKIEQAVESVNTAIVKSNRYMTSGAAVGYGLRDCNAAENTARQAAMSDANRRAALLAEVSGNQVGEVVSLSESITWGTNYTGTCPVADEPSSYTDISAGYPYYDPAVPPLVRLVYSLSVTYGLR</sequence>
<feature type="chain" id="PRO_5036992830" evidence="1">
    <location>
        <begin position="25"/>
        <end position="271"/>
    </location>
</feature>
<feature type="signal peptide" evidence="1">
    <location>
        <begin position="1"/>
        <end position="24"/>
    </location>
</feature>
<dbReference type="Pfam" id="PF04402">
    <property type="entry name" value="SIMPL"/>
    <property type="match status" value="1"/>
</dbReference>
<keyword evidence="1" id="KW-0732">Signal</keyword>
<accession>A0A951PEP9</accession>
<proteinExistence type="predicted"/>
<gene>
    <name evidence="2" type="ORF">KME07_20580</name>
</gene>
<dbReference type="AlphaFoldDB" id="A0A951PEP9"/>
<organism evidence="2 3">
    <name type="scientific">Pegethrix bostrychoides GSE-TBD4-15B</name>
    <dbReference type="NCBI Taxonomy" id="2839662"/>
    <lineage>
        <taxon>Bacteria</taxon>
        <taxon>Bacillati</taxon>
        <taxon>Cyanobacteriota</taxon>
        <taxon>Cyanophyceae</taxon>
        <taxon>Oculatellales</taxon>
        <taxon>Oculatellaceae</taxon>
        <taxon>Pegethrix</taxon>
    </lineage>
</organism>